<name>A0A0W8FNQ3_9ZZZZ</name>
<evidence type="ECO:0000313" key="2">
    <source>
        <dbReference type="EMBL" id="KUG22354.1"/>
    </source>
</evidence>
<dbReference type="AlphaFoldDB" id="A0A0W8FNQ3"/>
<dbReference type="EMBL" id="LNQE01000974">
    <property type="protein sequence ID" value="KUG22354.1"/>
    <property type="molecule type" value="Genomic_DNA"/>
</dbReference>
<dbReference type="SUPFAM" id="SSF50800">
    <property type="entry name" value="PK beta-barrel domain-like"/>
    <property type="match status" value="1"/>
</dbReference>
<dbReference type="Pfam" id="PF03473">
    <property type="entry name" value="MOSC"/>
    <property type="match status" value="1"/>
</dbReference>
<dbReference type="InterPro" id="IPR052716">
    <property type="entry name" value="MOSC_domain"/>
</dbReference>
<organism evidence="2">
    <name type="scientific">hydrocarbon metagenome</name>
    <dbReference type="NCBI Taxonomy" id="938273"/>
    <lineage>
        <taxon>unclassified sequences</taxon>
        <taxon>metagenomes</taxon>
        <taxon>ecological metagenomes</taxon>
    </lineage>
</organism>
<dbReference type="Gene3D" id="2.40.33.20">
    <property type="entry name" value="PK beta-barrel domain-like"/>
    <property type="match status" value="1"/>
</dbReference>
<dbReference type="PROSITE" id="PS51340">
    <property type="entry name" value="MOSC"/>
    <property type="match status" value="1"/>
</dbReference>
<sequence>MKIEKKCGKILAVNISQKKGEKKNNIYCGLFLENLGLENDAHAQADIIRQISLLAKESIEKIRAKGLDVNYGDFAENLTTEGIDLPSLPIGTRLKVGSNVLLEVTQIGKECHNRCNIFYTVGDCVMPREGIFAKVLVGGKIKVGDLFLVVPALTEQFRKKLRK</sequence>
<reference evidence="2" key="1">
    <citation type="journal article" date="2015" name="Proc. Natl. Acad. Sci. U.S.A.">
        <title>Networks of energetic and metabolic interactions define dynamics in microbial communities.</title>
        <authorList>
            <person name="Embree M."/>
            <person name="Liu J.K."/>
            <person name="Al-Bassam M.M."/>
            <person name="Zengler K."/>
        </authorList>
    </citation>
    <scope>NUCLEOTIDE SEQUENCE</scope>
</reference>
<dbReference type="PANTHER" id="PTHR36930">
    <property type="entry name" value="METAL-SULFUR CLUSTER BIOSYNTHESIS PROTEINS YUAD-RELATED"/>
    <property type="match status" value="1"/>
</dbReference>
<gene>
    <name evidence="2" type="ORF">ASZ90_007893</name>
</gene>
<comment type="caution">
    <text evidence="2">The sequence shown here is derived from an EMBL/GenBank/DDBJ whole genome shotgun (WGS) entry which is preliminary data.</text>
</comment>
<dbReference type="PANTHER" id="PTHR36930:SF1">
    <property type="entry name" value="MOSC DOMAIN-CONTAINING PROTEIN"/>
    <property type="match status" value="1"/>
</dbReference>
<accession>A0A0W8FNQ3</accession>
<feature type="domain" description="MOSC" evidence="1">
    <location>
        <begin position="20"/>
        <end position="150"/>
    </location>
</feature>
<dbReference type="GO" id="GO:0030151">
    <property type="term" value="F:molybdenum ion binding"/>
    <property type="evidence" value="ECO:0007669"/>
    <property type="project" value="InterPro"/>
</dbReference>
<dbReference type="InterPro" id="IPR005302">
    <property type="entry name" value="MoCF_Sase_C"/>
</dbReference>
<dbReference type="GO" id="GO:0003824">
    <property type="term" value="F:catalytic activity"/>
    <property type="evidence" value="ECO:0007669"/>
    <property type="project" value="InterPro"/>
</dbReference>
<protein>
    <submittedName>
        <fullName evidence="2">Molybdenum cofactor biosynthesis protein moab</fullName>
    </submittedName>
</protein>
<dbReference type="InterPro" id="IPR011037">
    <property type="entry name" value="Pyrv_Knase-like_insert_dom_sf"/>
</dbReference>
<proteinExistence type="predicted"/>
<dbReference type="GO" id="GO:0030170">
    <property type="term" value="F:pyridoxal phosphate binding"/>
    <property type="evidence" value="ECO:0007669"/>
    <property type="project" value="InterPro"/>
</dbReference>
<evidence type="ECO:0000259" key="1">
    <source>
        <dbReference type="PROSITE" id="PS51340"/>
    </source>
</evidence>